<comment type="similarity">
    <text evidence="1">Belongs to the peptidase S13 family.</text>
</comment>
<evidence type="ECO:0000313" key="4">
    <source>
        <dbReference type="Proteomes" id="UP000274391"/>
    </source>
</evidence>
<dbReference type="PANTHER" id="PTHR30023:SF0">
    <property type="entry name" value="PENICILLIN-SENSITIVE CARBOXYPEPTIDASE A"/>
    <property type="match status" value="1"/>
</dbReference>
<evidence type="ECO:0000256" key="2">
    <source>
        <dbReference type="ARBA" id="ARBA00022801"/>
    </source>
</evidence>
<dbReference type="EMBL" id="RQVS01000007">
    <property type="protein sequence ID" value="RRJ86859.1"/>
    <property type="molecule type" value="Genomic_DNA"/>
</dbReference>
<reference evidence="3 4" key="1">
    <citation type="submission" date="2018-11" db="EMBL/GenBank/DDBJ databases">
        <title>YIM 102482-1 draft genome.</title>
        <authorList>
            <person name="Li G."/>
            <person name="Jiang Y."/>
        </authorList>
    </citation>
    <scope>NUCLEOTIDE SEQUENCE [LARGE SCALE GENOMIC DNA]</scope>
    <source>
        <strain evidence="3 4">YIM 102482-1</strain>
    </source>
</reference>
<accession>A0A3P3VZK0</accession>
<dbReference type="OrthoDB" id="56883at2"/>
<dbReference type="GO" id="GO:0004185">
    <property type="term" value="F:serine-type carboxypeptidase activity"/>
    <property type="evidence" value="ECO:0007669"/>
    <property type="project" value="InterPro"/>
</dbReference>
<dbReference type="GO" id="GO:0000270">
    <property type="term" value="P:peptidoglycan metabolic process"/>
    <property type="evidence" value="ECO:0007669"/>
    <property type="project" value="TreeGrafter"/>
</dbReference>
<dbReference type="PANTHER" id="PTHR30023">
    <property type="entry name" value="D-ALANYL-D-ALANINE CARBOXYPEPTIDASE"/>
    <property type="match status" value="1"/>
</dbReference>
<gene>
    <name evidence="3" type="ORF">EG850_07510</name>
</gene>
<evidence type="ECO:0000256" key="1">
    <source>
        <dbReference type="ARBA" id="ARBA00006096"/>
    </source>
</evidence>
<protein>
    <submittedName>
        <fullName evidence="3">D-alanyl-D-alanine carboxypeptidase/D-alanyl-D-alanine-endopeptidase</fullName>
    </submittedName>
</protein>
<keyword evidence="2" id="KW-0378">Hydrolase</keyword>
<dbReference type="AlphaFoldDB" id="A0A3P3VZK0"/>
<dbReference type="PRINTS" id="PR00922">
    <property type="entry name" value="DADACBPTASE3"/>
</dbReference>
<dbReference type="InterPro" id="IPR012338">
    <property type="entry name" value="Beta-lactam/transpept-like"/>
</dbReference>
<sequence length="454" mass="46635">MRMSRQRRPRRLGVVALAGMLVGALALGIAGGGGVAAALRKPEPPAPLEPAVLIEPQAAPALALPATEARMCSVDWAINAPAALNFRGVIVNAETDEVLFEREPHTAVTTASTMKLITAVTAMTVLGPDTRFPTRVVPGDVPGSVVLVGGGDPTLRSGATSYYQDAAGMSDLAAQVQGAGGASIVGTDDSLFSGAAWQPTWDDIDRVDGYIAPISALMVDAGRRNPNDQYSTRTTTSERDAGAALAGALRATLSESVAPMPGAAPIAEVWSPPVSELVGVMLLDSDNVIAETLARLVAIELGVGNDFGAVNAAQQQALAAVGLDVSAFFGADGSGLSPDNQANATLLLEVLDLIQTSPELSGLRELLPQNQLSGTLKDRMFGIPAGAIAAKTGFINAIYALAGWAELPDGTTLRFALFVERDAGSTTPVNLGNRAALDEIVTAVYACGTSLSNN</sequence>
<dbReference type="GO" id="GO:0006508">
    <property type="term" value="P:proteolysis"/>
    <property type="evidence" value="ECO:0007669"/>
    <property type="project" value="InterPro"/>
</dbReference>
<keyword evidence="3" id="KW-0645">Protease</keyword>
<dbReference type="InterPro" id="IPR000667">
    <property type="entry name" value="Peptidase_S13"/>
</dbReference>
<dbReference type="SUPFAM" id="SSF56601">
    <property type="entry name" value="beta-lactamase/transpeptidase-like"/>
    <property type="match status" value="1"/>
</dbReference>
<evidence type="ECO:0000313" key="3">
    <source>
        <dbReference type="EMBL" id="RRJ86859.1"/>
    </source>
</evidence>
<dbReference type="Gene3D" id="3.40.710.10">
    <property type="entry name" value="DD-peptidase/beta-lactamase superfamily"/>
    <property type="match status" value="2"/>
</dbReference>
<dbReference type="Pfam" id="PF02113">
    <property type="entry name" value="Peptidase_S13"/>
    <property type="match status" value="2"/>
</dbReference>
<comment type="caution">
    <text evidence="3">The sequence shown here is derived from an EMBL/GenBank/DDBJ whole genome shotgun (WGS) entry which is preliminary data.</text>
</comment>
<dbReference type="Gene3D" id="3.50.80.20">
    <property type="entry name" value="D-Ala-D-Ala carboxypeptidase C, peptidase S13"/>
    <property type="match status" value="1"/>
</dbReference>
<proteinExistence type="inferred from homology"/>
<organism evidence="3 4">
    <name type="scientific">Gulosibacter macacae</name>
    <dbReference type="NCBI Taxonomy" id="2488791"/>
    <lineage>
        <taxon>Bacteria</taxon>
        <taxon>Bacillati</taxon>
        <taxon>Actinomycetota</taxon>
        <taxon>Actinomycetes</taxon>
        <taxon>Micrococcales</taxon>
        <taxon>Microbacteriaceae</taxon>
        <taxon>Gulosibacter</taxon>
    </lineage>
</organism>
<keyword evidence="4" id="KW-1185">Reference proteome</keyword>
<dbReference type="Proteomes" id="UP000274391">
    <property type="component" value="Unassembled WGS sequence"/>
</dbReference>
<name>A0A3P3VZK0_9MICO</name>
<keyword evidence="3" id="KW-0121">Carboxypeptidase</keyword>